<reference evidence="2" key="2">
    <citation type="journal article" date="2008" name="Nucleic Acids Res.">
        <title>The rice annotation project database (RAP-DB): 2008 update.</title>
        <authorList>
            <consortium name="The rice annotation project (RAP)"/>
        </authorList>
    </citation>
    <scope>GENOME REANNOTATION</scope>
    <source>
        <strain evidence="2">cv. Nipponbare</strain>
    </source>
</reference>
<dbReference type="EMBL" id="AP008215">
    <property type="protein sequence ID" value="BAH94513.1"/>
    <property type="molecule type" value="Genomic_DNA"/>
</dbReference>
<sequence>MGTACKDLHVYYMEKSNARRPNKATDILGEHDGNPFLGPTNYIVVDFKDLFDLYWLRAVDTSLLKCYSFDHWILLVITPKWSTCHYLNSRIDKNAYDWTPIQLAIDEVWAQYVQRGGLRKTRHHILIHKKDFPVKQQIGDQCGFHVCHNMRLLYKEKVKTLTGFEVGGLNCDRLTNYIEPWSVVRTGTMLGEEQRSSAVGIPCEKVTRVRILGGQLRSTVRIGTKLREELRSRRSRIPGDEVGYEMSHGGWTSCGRDLHNGLHEVCVQVLVFAKEIGVRN</sequence>
<accession>C7J6I0</accession>
<gene>
    <name evidence="1" type="ordered locus">Os09g0336500</name>
</gene>
<organism evidence="1 2">
    <name type="scientific">Oryza sativa subsp. japonica</name>
    <name type="common">Rice</name>
    <dbReference type="NCBI Taxonomy" id="39947"/>
    <lineage>
        <taxon>Eukaryota</taxon>
        <taxon>Viridiplantae</taxon>
        <taxon>Streptophyta</taxon>
        <taxon>Embryophyta</taxon>
        <taxon>Tracheophyta</taxon>
        <taxon>Spermatophyta</taxon>
        <taxon>Magnoliopsida</taxon>
        <taxon>Liliopsida</taxon>
        <taxon>Poales</taxon>
        <taxon>Poaceae</taxon>
        <taxon>BOP clade</taxon>
        <taxon>Oryzoideae</taxon>
        <taxon>Oryzeae</taxon>
        <taxon>Oryzinae</taxon>
        <taxon>Oryza</taxon>
        <taxon>Oryza sativa</taxon>
    </lineage>
</organism>
<proteinExistence type="predicted"/>
<dbReference type="KEGG" id="dosa:Os09g0336500"/>
<evidence type="ECO:0000313" key="1">
    <source>
        <dbReference type="EMBL" id="BAH94513.1"/>
    </source>
</evidence>
<reference evidence="1 2" key="1">
    <citation type="journal article" date="2005" name="Nature">
        <title>The map-based sequence of the rice genome.</title>
        <authorList>
            <consortium name="International rice genome sequencing project (IRGSP)"/>
            <person name="Matsumoto T."/>
            <person name="Wu J."/>
            <person name="Kanamori H."/>
            <person name="Katayose Y."/>
            <person name="Fujisawa M."/>
            <person name="Namiki N."/>
            <person name="Mizuno H."/>
            <person name="Yamamoto K."/>
            <person name="Antonio B.A."/>
            <person name="Baba T."/>
            <person name="Sakata K."/>
            <person name="Nagamura Y."/>
            <person name="Aoki H."/>
            <person name="Arikawa K."/>
            <person name="Arita K."/>
            <person name="Bito T."/>
            <person name="Chiden Y."/>
            <person name="Fujitsuka N."/>
            <person name="Fukunaka R."/>
            <person name="Hamada M."/>
            <person name="Harada C."/>
            <person name="Hayashi A."/>
            <person name="Hijishita S."/>
            <person name="Honda M."/>
            <person name="Hosokawa S."/>
            <person name="Ichikawa Y."/>
            <person name="Idonuma A."/>
            <person name="Iijima M."/>
            <person name="Ikeda M."/>
            <person name="Ikeno M."/>
            <person name="Ito K."/>
            <person name="Ito S."/>
            <person name="Ito T."/>
            <person name="Ito Y."/>
            <person name="Ito Y."/>
            <person name="Iwabuchi A."/>
            <person name="Kamiya K."/>
            <person name="Karasawa W."/>
            <person name="Kurita K."/>
            <person name="Katagiri S."/>
            <person name="Kikuta A."/>
            <person name="Kobayashi H."/>
            <person name="Kobayashi N."/>
            <person name="Machita K."/>
            <person name="Maehara T."/>
            <person name="Masukawa M."/>
            <person name="Mizubayashi T."/>
            <person name="Mukai Y."/>
            <person name="Nagasaki H."/>
            <person name="Nagata Y."/>
            <person name="Naito S."/>
            <person name="Nakashima M."/>
            <person name="Nakama Y."/>
            <person name="Nakamichi Y."/>
            <person name="Nakamura M."/>
            <person name="Meguro A."/>
            <person name="Negishi M."/>
            <person name="Ohta I."/>
            <person name="Ohta T."/>
            <person name="Okamoto M."/>
            <person name="Ono N."/>
            <person name="Saji S."/>
            <person name="Sakaguchi M."/>
            <person name="Sakai K."/>
            <person name="Shibata M."/>
            <person name="Shimokawa T."/>
            <person name="Song J."/>
            <person name="Takazaki Y."/>
            <person name="Terasawa K."/>
            <person name="Tsugane M."/>
            <person name="Tsuji K."/>
            <person name="Ueda S."/>
            <person name="Waki K."/>
            <person name="Yamagata H."/>
            <person name="Yamamoto M."/>
            <person name="Yamamoto S."/>
            <person name="Yamane H."/>
            <person name="Yoshiki S."/>
            <person name="Yoshihara R."/>
            <person name="Yukawa K."/>
            <person name="Zhong H."/>
            <person name="Yano M."/>
            <person name="Yuan Q."/>
            <person name="Ouyang S."/>
            <person name="Liu J."/>
            <person name="Jones K.M."/>
            <person name="Gansberger K."/>
            <person name="Moffat K."/>
            <person name="Hill J."/>
            <person name="Bera J."/>
            <person name="Fadrosh D."/>
            <person name="Jin S."/>
            <person name="Johri S."/>
            <person name="Kim M."/>
            <person name="Overton L."/>
            <person name="Reardon M."/>
            <person name="Tsitrin T."/>
            <person name="Vuong H."/>
            <person name="Weaver B."/>
            <person name="Ciecko A."/>
            <person name="Tallon L."/>
            <person name="Jackson J."/>
            <person name="Pai G."/>
            <person name="Aken S.V."/>
            <person name="Utterback T."/>
            <person name="Reidmuller S."/>
            <person name="Feldblyum T."/>
            <person name="Hsiao J."/>
            <person name="Zismann V."/>
            <person name="Iobst S."/>
            <person name="de Vazeille A.R."/>
            <person name="Buell C.R."/>
            <person name="Ying K."/>
            <person name="Li Y."/>
            <person name="Lu T."/>
            <person name="Huang Y."/>
            <person name="Zhao Q."/>
            <person name="Feng Q."/>
            <person name="Zhang L."/>
            <person name="Zhu J."/>
            <person name="Weng Q."/>
            <person name="Mu J."/>
            <person name="Lu Y."/>
            <person name="Fan D."/>
            <person name="Liu Y."/>
            <person name="Guan J."/>
            <person name="Zhang Y."/>
            <person name="Yu S."/>
            <person name="Liu X."/>
            <person name="Zhang Y."/>
            <person name="Hong G."/>
            <person name="Han B."/>
            <person name="Choisne N."/>
            <person name="Demange N."/>
            <person name="Orjeda G."/>
            <person name="Samain S."/>
            <person name="Cattolico L."/>
            <person name="Pelletier E."/>
            <person name="Couloux A."/>
            <person name="Segurens B."/>
            <person name="Wincker P."/>
            <person name="D'Hont A."/>
            <person name="Scarpelli C."/>
            <person name="Weissenbach J."/>
            <person name="Salanoubat M."/>
            <person name="Quetier F."/>
            <person name="Yu Y."/>
            <person name="Kim H.R."/>
            <person name="Rambo T."/>
            <person name="Currie J."/>
            <person name="Collura K."/>
            <person name="Luo M."/>
            <person name="Yang T."/>
            <person name="Ammiraju J.S.S."/>
            <person name="Engler F."/>
            <person name="Soderlund C."/>
            <person name="Wing R.A."/>
            <person name="Palmer L.E."/>
            <person name="de la Bastide M."/>
            <person name="Spiegel L."/>
            <person name="Nascimento L."/>
            <person name="Zutavern T."/>
            <person name="O'Shaughnessy A."/>
            <person name="Dike S."/>
            <person name="Dedhia N."/>
            <person name="Preston R."/>
            <person name="Balija V."/>
            <person name="McCombie W.R."/>
            <person name="Chow T."/>
            <person name="Chen H."/>
            <person name="Chung M."/>
            <person name="Chen C."/>
            <person name="Shaw J."/>
            <person name="Wu H."/>
            <person name="Hsiao K."/>
            <person name="Chao Y."/>
            <person name="Chu M."/>
            <person name="Cheng C."/>
            <person name="Hour A."/>
            <person name="Lee P."/>
            <person name="Lin S."/>
            <person name="Lin Y."/>
            <person name="Liou J."/>
            <person name="Liu S."/>
            <person name="Hsing Y."/>
            <person name="Raghuvanshi S."/>
            <person name="Mohanty A."/>
            <person name="Bharti A.K."/>
            <person name="Gaur A."/>
            <person name="Gupta V."/>
            <person name="Kumar D."/>
            <person name="Ravi V."/>
            <person name="Vij S."/>
            <person name="Kapur A."/>
            <person name="Khurana P."/>
            <person name="Khurana P."/>
            <person name="Khurana J.P."/>
            <person name="Tyagi A.K."/>
            <person name="Gaikwad K."/>
            <person name="Singh A."/>
            <person name="Dalal V."/>
            <person name="Srivastava S."/>
            <person name="Dixit A."/>
            <person name="Pal A.K."/>
            <person name="Ghazi I.A."/>
            <person name="Yadav M."/>
            <person name="Pandit A."/>
            <person name="Bhargava A."/>
            <person name="Sureshbabu K."/>
            <person name="Batra K."/>
            <person name="Sharma T.R."/>
            <person name="Mohapatra T."/>
            <person name="Singh N.K."/>
            <person name="Messing J."/>
            <person name="Nelson A.B."/>
            <person name="Fuks G."/>
            <person name="Kavchok S."/>
            <person name="Keizer G."/>
            <person name="Linton E."/>
            <person name="Llaca V."/>
            <person name="Song R."/>
            <person name="Tanyolac B."/>
            <person name="Young S."/>
            <person name="Ho-Il K."/>
            <person name="Hahn J.H."/>
            <person name="Sangsakoo G."/>
            <person name="Vanavichit A."/>
            <person name="de Mattos Luiz.A.T."/>
            <person name="Zimmer P.D."/>
            <person name="Malone G."/>
            <person name="Dellagostin O."/>
            <person name="de Oliveira A.C."/>
            <person name="Bevan M."/>
            <person name="Bancroft I."/>
            <person name="Minx P."/>
            <person name="Cordum H."/>
            <person name="Wilson R."/>
            <person name="Cheng Z."/>
            <person name="Jin W."/>
            <person name="Jiang J."/>
            <person name="Leong S.A."/>
            <person name="Iwama H."/>
            <person name="Gojobori T."/>
            <person name="Itoh T."/>
            <person name="Niimura Y."/>
            <person name="Fujii Y."/>
            <person name="Habara T."/>
            <person name="Sakai H."/>
            <person name="Sato Y."/>
            <person name="Wilson G."/>
            <person name="Kumar K."/>
            <person name="McCouch S."/>
            <person name="Juretic N."/>
            <person name="Hoen D."/>
            <person name="Wright S."/>
            <person name="Bruskiewich R."/>
            <person name="Bureau T."/>
            <person name="Miyao A."/>
            <person name="Hirochika H."/>
            <person name="Nishikawa T."/>
            <person name="Kadowaki K."/>
            <person name="Sugiura M."/>
            <person name="Burr B."/>
            <person name="Sasaki T."/>
        </authorList>
    </citation>
    <scope>NUCLEOTIDE SEQUENCE [LARGE SCALE GENOMIC DNA]</scope>
    <source>
        <strain evidence="2">cv. Nipponbare</strain>
    </source>
</reference>
<dbReference type="InterPro" id="IPR038765">
    <property type="entry name" value="Papain-like_cys_pep_sf"/>
</dbReference>
<protein>
    <submittedName>
        <fullName evidence="1">Os09g0336500 protein</fullName>
    </submittedName>
</protein>
<name>C7J6I0_ORYSJ</name>
<dbReference type="AlphaFoldDB" id="C7J6I0"/>
<dbReference type="Gene3D" id="3.40.395.10">
    <property type="entry name" value="Adenoviral Proteinase, Chain A"/>
    <property type="match status" value="1"/>
</dbReference>
<dbReference type="Proteomes" id="UP000000763">
    <property type="component" value="Chromosome 9"/>
</dbReference>
<dbReference type="SUPFAM" id="SSF54001">
    <property type="entry name" value="Cysteine proteinases"/>
    <property type="match status" value="1"/>
</dbReference>
<evidence type="ECO:0000313" key="2">
    <source>
        <dbReference type="Proteomes" id="UP000000763"/>
    </source>
</evidence>